<proteinExistence type="predicted"/>
<dbReference type="EMBL" id="CAKXZT010000131">
    <property type="protein sequence ID" value="CAH2403096.1"/>
    <property type="molecule type" value="Genomic_DNA"/>
</dbReference>
<evidence type="ECO:0000313" key="1">
    <source>
        <dbReference type="EMBL" id="CAH2403096.1"/>
    </source>
</evidence>
<keyword evidence="2" id="KW-1185">Reference proteome</keyword>
<comment type="caution">
    <text evidence="1">The sequence shown here is derived from an EMBL/GenBank/DDBJ whole genome shotgun (WGS) entry which is preliminary data.</text>
</comment>
<evidence type="ECO:0000313" key="2">
    <source>
        <dbReference type="Proteomes" id="UP001153050"/>
    </source>
</evidence>
<sequence>MPILFDFEKPEGRDITETVSLLARMARFVVADLTDAKSLPQELGVIIPDLPSVPVQPLLQEDHNEYSMFEHWKRFPWVLPIVQYKKADDLLATIVERVIAPAERKALESRRDAGSPGG</sequence>
<dbReference type="Proteomes" id="UP001153050">
    <property type="component" value="Unassembled WGS sequence"/>
</dbReference>
<organism evidence="1 2">
    <name type="scientific">Mesorhizobium escarrei</name>
    <dbReference type="NCBI Taxonomy" id="666018"/>
    <lineage>
        <taxon>Bacteria</taxon>
        <taxon>Pseudomonadati</taxon>
        <taxon>Pseudomonadota</taxon>
        <taxon>Alphaproteobacteria</taxon>
        <taxon>Hyphomicrobiales</taxon>
        <taxon>Phyllobacteriaceae</taxon>
        <taxon>Mesorhizobium</taxon>
    </lineage>
</organism>
<accession>A0ABM9E319</accession>
<reference evidence="1 2" key="1">
    <citation type="submission" date="2022-03" db="EMBL/GenBank/DDBJ databases">
        <authorList>
            <person name="Brunel B."/>
        </authorList>
    </citation>
    <scope>NUCLEOTIDE SEQUENCE [LARGE SCALE GENOMIC DNA]</scope>
    <source>
        <strain evidence="1">STM5069sample</strain>
    </source>
</reference>
<name>A0ABM9E319_9HYPH</name>
<gene>
    <name evidence="1" type="ORF">MES5069_360153</name>
</gene>
<protein>
    <submittedName>
        <fullName evidence="1">Uncharacterized protein</fullName>
    </submittedName>
</protein>